<dbReference type="PANTHER" id="PTHR35848">
    <property type="entry name" value="OXALATE-BINDING PROTEIN"/>
    <property type="match status" value="1"/>
</dbReference>
<reference evidence="2 3" key="1">
    <citation type="submission" date="2019-11" db="EMBL/GenBank/DDBJ databases">
        <authorList>
            <person name="Zheng R.K."/>
            <person name="Sun C.M."/>
        </authorList>
    </citation>
    <scope>NUCLEOTIDE SEQUENCE [LARGE SCALE GENOMIC DNA]</scope>
    <source>
        <strain evidence="2 3">WC007</strain>
    </source>
</reference>
<dbReference type="EMBL" id="CP046401">
    <property type="protein sequence ID" value="QGY48034.1"/>
    <property type="molecule type" value="Genomic_DNA"/>
</dbReference>
<evidence type="ECO:0000256" key="1">
    <source>
        <dbReference type="ARBA" id="ARBA00022723"/>
    </source>
</evidence>
<evidence type="ECO:0000313" key="3">
    <source>
        <dbReference type="Proteomes" id="UP000428260"/>
    </source>
</evidence>
<name>A0A6I6KCP3_9BACT</name>
<organism evidence="2 3">
    <name type="scientific">Maribellus comscasis</name>
    <dbReference type="NCBI Taxonomy" id="2681766"/>
    <lineage>
        <taxon>Bacteria</taxon>
        <taxon>Pseudomonadati</taxon>
        <taxon>Bacteroidota</taxon>
        <taxon>Bacteroidia</taxon>
        <taxon>Marinilabiliales</taxon>
        <taxon>Prolixibacteraceae</taxon>
        <taxon>Maribellus</taxon>
    </lineage>
</organism>
<dbReference type="Proteomes" id="UP000428260">
    <property type="component" value="Chromosome"/>
</dbReference>
<dbReference type="GO" id="GO:0046872">
    <property type="term" value="F:metal ion binding"/>
    <property type="evidence" value="ECO:0007669"/>
    <property type="project" value="UniProtKB-KW"/>
</dbReference>
<dbReference type="SUPFAM" id="SSF51182">
    <property type="entry name" value="RmlC-like cupins"/>
    <property type="match status" value="1"/>
</dbReference>
<protein>
    <submittedName>
        <fullName evidence="2">Cupin domain-containing protein</fullName>
    </submittedName>
</protein>
<proteinExistence type="predicted"/>
<dbReference type="KEGG" id="mcos:GM418_03205"/>
<dbReference type="PANTHER" id="PTHR35848:SF6">
    <property type="entry name" value="CUPIN TYPE-2 DOMAIN-CONTAINING PROTEIN"/>
    <property type="match status" value="1"/>
</dbReference>
<gene>
    <name evidence="2" type="ORF">GM418_03205</name>
</gene>
<keyword evidence="3" id="KW-1185">Reference proteome</keyword>
<dbReference type="Gene3D" id="2.60.120.10">
    <property type="entry name" value="Jelly Rolls"/>
    <property type="match status" value="1"/>
</dbReference>
<dbReference type="AlphaFoldDB" id="A0A6I6KCP3"/>
<keyword evidence="1" id="KW-0479">Metal-binding</keyword>
<dbReference type="InterPro" id="IPR011051">
    <property type="entry name" value="RmlC_Cupin_sf"/>
</dbReference>
<accession>A0A6I6KCP3</accession>
<evidence type="ECO:0000313" key="2">
    <source>
        <dbReference type="EMBL" id="QGY48034.1"/>
    </source>
</evidence>
<dbReference type="InterPro" id="IPR051610">
    <property type="entry name" value="GPI/OXD"/>
</dbReference>
<sequence length="147" mass="16482">MKTTSENKNYKAVDIGPLAELAKHEFIHPKFKTRDKGRIFIGELLQTTGAEISFRKLPAGTVISFLHKHIKHEEIYVFLKGSGQFQVDDDTFQIREGSIVKVSVDGSRALSSNSNEPLVYMVIQSHQNTLAAYNVSDGYRVEGNVKL</sequence>
<dbReference type="InterPro" id="IPR014710">
    <property type="entry name" value="RmlC-like_jellyroll"/>
</dbReference>